<keyword evidence="4" id="KW-1185">Reference proteome</keyword>
<evidence type="ECO:0000259" key="2">
    <source>
        <dbReference type="Pfam" id="PF13473"/>
    </source>
</evidence>
<gene>
    <name evidence="3" type="ORF">PghCCS26_17210</name>
</gene>
<protein>
    <recommendedName>
        <fullName evidence="2">EfeO-type cupredoxin-like domain-containing protein</fullName>
    </recommendedName>
</protein>
<dbReference type="EMBL" id="BTCL01000004">
    <property type="protein sequence ID" value="GMK44593.1"/>
    <property type="molecule type" value="Genomic_DNA"/>
</dbReference>
<keyword evidence="1" id="KW-0472">Membrane</keyword>
<dbReference type="Proteomes" id="UP001285921">
    <property type="component" value="Unassembled WGS sequence"/>
</dbReference>
<dbReference type="Gene3D" id="2.60.40.420">
    <property type="entry name" value="Cupredoxins - blue copper proteins"/>
    <property type="match status" value="1"/>
</dbReference>
<evidence type="ECO:0000313" key="4">
    <source>
        <dbReference type="Proteomes" id="UP001285921"/>
    </source>
</evidence>
<sequence>MKNSILKSPTMWLVLAIIMICALFFVFFSSSNTKTNAEAPAVSMQDGYQVVTIQVKKDGFYPSKIEVKAGVPVKLNFVKNTSFTCITSVDSDELGFDLYLKKGENYTTLDHLSPGSYPFDCGMYMYHGTITVVA</sequence>
<keyword evidence="1" id="KW-0812">Transmembrane</keyword>
<feature type="domain" description="EfeO-type cupredoxin-like" evidence="2">
    <location>
        <begin position="20"/>
        <end position="132"/>
    </location>
</feature>
<proteinExistence type="predicted"/>
<name>A0ABQ6NHM2_9BACL</name>
<feature type="transmembrane region" description="Helical" evidence="1">
    <location>
        <begin position="12"/>
        <end position="30"/>
    </location>
</feature>
<organism evidence="3 4">
    <name type="scientific">Paenibacillus glycanilyticus</name>
    <dbReference type="NCBI Taxonomy" id="126569"/>
    <lineage>
        <taxon>Bacteria</taxon>
        <taxon>Bacillati</taxon>
        <taxon>Bacillota</taxon>
        <taxon>Bacilli</taxon>
        <taxon>Bacillales</taxon>
        <taxon>Paenibacillaceae</taxon>
        <taxon>Paenibacillus</taxon>
    </lineage>
</organism>
<dbReference type="InterPro" id="IPR028096">
    <property type="entry name" value="EfeO_Cupredoxin"/>
</dbReference>
<evidence type="ECO:0000256" key="1">
    <source>
        <dbReference type="SAM" id="Phobius"/>
    </source>
</evidence>
<dbReference type="SUPFAM" id="SSF49503">
    <property type="entry name" value="Cupredoxins"/>
    <property type="match status" value="1"/>
</dbReference>
<comment type="caution">
    <text evidence="3">The sequence shown here is derived from an EMBL/GenBank/DDBJ whole genome shotgun (WGS) entry which is preliminary data.</text>
</comment>
<accession>A0ABQ6NHM2</accession>
<keyword evidence="1" id="KW-1133">Transmembrane helix</keyword>
<dbReference type="Pfam" id="PF13473">
    <property type="entry name" value="Cupredoxin_1"/>
    <property type="match status" value="1"/>
</dbReference>
<dbReference type="InterPro" id="IPR008972">
    <property type="entry name" value="Cupredoxin"/>
</dbReference>
<evidence type="ECO:0000313" key="3">
    <source>
        <dbReference type="EMBL" id="GMK44593.1"/>
    </source>
</evidence>
<reference evidence="3 4" key="1">
    <citation type="submission" date="2023-05" db="EMBL/GenBank/DDBJ databases">
        <title>Draft genome of Paenibacillus sp. CCS26.</title>
        <authorList>
            <person name="Akita H."/>
            <person name="Shinto Y."/>
            <person name="Kimura Z."/>
        </authorList>
    </citation>
    <scope>NUCLEOTIDE SEQUENCE [LARGE SCALE GENOMIC DNA]</scope>
    <source>
        <strain evidence="3 4">CCS26</strain>
    </source>
</reference>